<dbReference type="AlphaFoldDB" id="A0A0B6Y9T7"/>
<organism evidence="1">
    <name type="scientific">Arion vulgaris</name>
    <dbReference type="NCBI Taxonomy" id="1028688"/>
    <lineage>
        <taxon>Eukaryota</taxon>
        <taxon>Metazoa</taxon>
        <taxon>Spiralia</taxon>
        <taxon>Lophotrochozoa</taxon>
        <taxon>Mollusca</taxon>
        <taxon>Gastropoda</taxon>
        <taxon>Heterobranchia</taxon>
        <taxon>Euthyneura</taxon>
        <taxon>Panpulmonata</taxon>
        <taxon>Eupulmonata</taxon>
        <taxon>Stylommatophora</taxon>
        <taxon>Helicina</taxon>
        <taxon>Arionoidea</taxon>
        <taxon>Arionidae</taxon>
        <taxon>Arion</taxon>
    </lineage>
</organism>
<sequence length="62" mass="7183">MRDLSQATNNTEEVSMCLISAIYRNNSWIINKVKNTDLLQKYRQARACEKNDKIVACQNKCC</sequence>
<feature type="non-terminal residue" evidence="1">
    <location>
        <position position="62"/>
    </location>
</feature>
<gene>
    <name evidence="1" type="primary">ORF19094</name>
</gene>
<proteinExistence type="predicted"/>
<dbReference type="EMBL" id="HACG01006242">
    <property type="protein sequence ID" value="CEK53107.1"/>
    <property type="molecule type" value="Transcribed_RNA"/>
</dbReference>
<reference evidence="1" key="1">
    <citation type="submission" date="2014-12" db="EMBL/GenBank/DDBJ databases">
        <title>Insight into the proteome of Arion vulgaris.</title>
        <authorList>
            <person name="Aradska J."/>
            <person name="Bulat T."/>
            <person name="Smidak R."/>
            <person name="Sarate P."/>
            <person name="Gangsoo J."/>
            <person name="Sialana F."/>
            <person name="Bilban M."/>
            <person name="Lubec G."/>
        </authorList>
    </citation>
    <scope>NUCLEOTIDE SEQUENCE</scope>
    <source>
        <tissue evidence="1">Skin</tissue>
    </source>
</reference>
<accession>A0A0B6Y9T7</accession>
<name>A0A0B6Y9T7_9EUPU</name>
<evidence type="ECO:0000313" key="1">
    <source>
        <dbReference type="EMBL" id="CEK53107.1"/>
    </source>
</evidence>
<protein>
    <submittedName>
        <fullName evidence="1">Uncharacterized protein</fullName>
    </submittedName>
</protein>